<dbReference type="Pfam" id="PF20220">
    <property type="entry name" value="ABC_toxin_N"/>
    <property type="match status" value="1"/>
</dbReference>
<feature type="region of interest" description="Disordered" evidence="2">
    <location>
        <begin position="1382"/>
        <end position="1406"/>
    </location>
</feature>
<keyword evidence="6" id="KW-1185">Reference proteome</keyword>
<feature type="domain" description="Tc toxin complex TcA C-terminal TcB-binding" evidence="3">
    <location>
        <begin position="2143"/>
        <end position="2430"/>
    </location>
</feature>
<comment type="caution">
    <text evidence="5">The sequence shown here is derived from an EMBL/GenBank/DDBJ whole genome shotgun (WGS) entry which is preliminary data.</text>
</comment>
<evidence type="ECO:0000256" key="2">
    <source>
        <dbReference type="SAM" id="MobiDB-lite"/>
    </source>
</evidence>
<feature type="compositionally biased region" description="Polar residues" evidence="2">
    <location>
        <begin position="1384"/>
        <end position="1393"/>
    </location>
</feature>
<keyword evidence="1" id="KW-0175">Coiled coil</keyword>
<proteinExistence type="predicted"/>
<dbReference type="InterPro" id="IPR046839">
    <property type="entry name" value="ABC_toxin_N"/>
</dbReference>
<dbReference type="Proteomes" id="UP000601361">
    <property type="component" value="Unassembled WGS sequence"/>
</dbReference>
<name>A0ABQ1X8F9_9BACT</name>
<evidence type="ECO:0000259" key="4">
    <source>
        <dbReference type="Pfam" id="PF20220"/>
    </source>
</evidence>
<evidence type="ECO:0000313" key="5">
    <source>
        <dbReference type="EMBL" id="GGG60526.1"/>
    </source>
</evidence>
<accession>A0ABQ1X8F9</accession>
<sequence length="2615" mass="290081">MQEQFLQPLCDLPLTCQSAETQVCKYRLAVEVLRKSLGATPVSTAVRPYLQQTYAYVLAALGTSVDELTAVRQHPQEAPVLAQRLGVPVDLLTQLLLGAGGATALSEEELERMFGVVSTDVTSRNPLSSGPVTSTPSTTRVMHWELSNAAWIAGADSQGQLYGFLQLAPDGTTRVQLSLAATVATPATIVAQGILTPSPNNPNRRSGQLQPYGESGVAGSLVLEMTDFSLEAHASTRLTFTVFPHLTASRLSHLESQWRAQDTNRRQSLSDWNGLGFIIDPDVIGPDDIRPAAATGMPSAAYMLWQKRLQFLQDVYVDSDPSVRSLIAGLPTQFVEYRGLTNSFTRVAWPATVSGSTTTDGLALLEEMALGLESTNALTRELTTKQVNRLGLTTALLLRLRQLLRKEQQGGSSDADVKEALVIAQASLKAAFAPDWAAEEQAQRIELSGVFFQTALHEPVEGEWAHSLVAQAAPASLPQVPLVDPDTITPLHLPDAGFGDAAHQLWHRRRTEVESKIQQLLIVPPAATPLERADAMLRQAYVEANSLGVRYMQPEDAAGAYANALTPEHAQAVHYVEQELALMPSEFARLLALREVLRREQSASEAIWRELAALLAQGWKRAVAYSRTYSFGDPAKSYPGWIAEENQLRDTLVAAYRNALSASGQNPAHLEVDALATLFYKQRLQAGRALPALRAKWASALELAFQRPLIDPDQALPSDFRQAALKESENATQYFNLAYQFFAQRTAEVRTWAEQVNISWAGVESVLRVPRATVEQLYADLEDGGEIDTYLRRLNLTVDGLRMLIGHLNNGTTEAGEVRDLLTQVLRERHYATWSREEIAKGMSNSPRYFREPSETEPFIWQELSEGGRYFHEPTPGLEETSHLPWRTSAADRAEWRQQLQARYTQVRELVAGWEQVLHDVEETTMPVLRDALINHYITAPEAGTTLAQKRRYLADKYYLDFSLSCCQYTTRVGQAIEVLQKLFFEHRHGLLNPVTNLRLTSVGDKFDQDWQWLSTFERWRSLMFLYLYPENMLLPTLKPRQTSLFQQVIQETRQQSSLTPTKITEYFTRYEEFLEGTKALTLGASLHTTSVLPTGTGGGVTAPEEVSIQFALSDSQQLYYNLAPIDDTNAPANWRKIAIKPNVRVTRIVGARAYKNDAGERHAYVFVLMDEEMQTASGNYTTHGLFMQRLNLSTLIWNSGFTQMSWFRSYTGEEDENLCVVQERNETKAPRITYLQTNGSGNTSYAWGGRSGDISSALNQTFRGYYLYYVDLNPAGTGCLASSGGLPINWVNDLKLLSCVGASGTSYNDEIQYSFALKIGLDSNAYKFVVYRCNVYTFNNPFSSSFLGLIDRRIQDRDSDNNYVHLGPDIPDEVEVYPGFTAPATSTTSFQEPTEGDDGGGGGPQYEYTNAYYARQYIQDQINRYTSEQFTNLHYKTATGDTTPDLLLGSDPHKVVGLRATAIGGTGLFPTGQDTFDLFLRETQGTAVVTKRIPFSLGVYDSSTGQQLEPYFGAPTGEQTAPAPLPLPAAHNYLHIGSTFHSTDVALTGDKLPVLVYQVQRANSGFLEIHLGSTTTSTQDRILHVGVGALPALLPAMTTENLKTRRNLLQNLGLSSSDSADSINYLREAYYMLPMYVATELQRNRNYEEALHYFRLVYDFTQIALTDASQRLIYPELMPGSGPNFSDQDVISWLSDPTNPHALAALRPGTMLRYVVTSIVRCLLAYADEEFARDSVESVGRARSLYELAQRLLETDVPAATADACQVALDSVDSLVSLPWQAEWETMKAALSRISRRTTLDELLHRATVPDMSGRGIVGIFQASGWSWEVRFRSVWALINTRASQLIGSYDTLCQAETTPAQLSETLTSQQLQRIVSSGALDEAVTLPYIPIKGASFCVPPNSLPTSLRLHAELNLAKISSCRNIAGVQRELELYSGVENADPYVGGGRDGLMPRPSRIVVPATQYRYSYLLERTKQLISLAQQAEGALLSALEKRDAEEYNLLKARQDIGVSRATVRLQDLRTVEASNGIGLANLQLQRSQAMEQQYSQWISAGLNGYERKSMKNMVKARKINKVSGFIKSALAFGSGGLLGVISGVGDTLAADANAKAQEQQTYATYERRNDEWKLQRNLAQKDIAIGNQQIILAQDRLQISNQEKVISELQLDNAEAVLNFLTTKFTNAELYDWMSQILEAAYGYFLQQATATARLAEQQLAFERQELSVGVIQQDYWSAPTSGSGTPDTTDRKGMTGSVRLLQDLTRLDQYAFETNRRKLQLTKTVSLSQLFPAEFAQFRETGVLPFALLQRNFDQDFPGHYLRTIRRVRTSVVALVPPTEGIKAKLSATGISRVVVSGSQFQTVTLIRQPEAVALTAPINASGLFELEQQPGELLYPFEGMGVDSSWTFSLQKAANPFDFDSIADVLITLEYTAYESGEYAQQVRQQLGTRRQQVIALSLRDQFADQWYDLHHPQEVADGEQYTARITLTQADLPVHLRNARISALSLYVDVADEVVADRGALGLRLARGGENEPGTTLLTNRYGLISTRSGVGRNGSLYNGNAVALLPQLGRSPLGEWVLSLDDAPQNRLRQLLQEGKVDDLYLLLEVEGEVPAYQLT</sequence>
<dbReference type="EMBL" id="BMGS01000015">
    <property type="protein sequence ID" value="GGG60526.1"/>
    <property type="molecule type" value="Genomic_DNA"/>
</dbReference>
<organism evidence="5 6">
    <name type="scientific">Hymenobacter glacieicola</name>
    <dbReference type="NCBI Taxonomy" id="1562124"/>
    <lineage>
        <taxon>Bacteria</taxon>
        <taxon>Pseudomonadati</taxon>
        <taxon>Bacteroidota</taxon>
        <taxon>Cytophagia</taxon>
        <taxon>Cytophagales</taxon>
        <taxon>Hymenobacteraceae</taxon>
        <taxon>Hymenobacter</taxon>
    </lineage>
</organism>
<feature type="domain" description="ABC toxin N-terminal" evidence="4">
    <location>
        <begin position="930"/>
        <end position="1049"/>
    </location>
</feature>
<protein>
    <submittedName>
        <fullName evidence="5">Uncharacterized protein</fullName>
    </submittedName>
</protein>
<evidence type="ECO:0000313" key="6">
    <source>
        <dbReference type="Proteomes" id="UP000601361"/>
    </source>
</evidence>
<reference evidence="6" key="1">
    <citation type="journal article" date="2019" name="Int. J. Syst. Evol. Microbiol.">
        <title>The Global Catalogue of Microorganisms (GCM) 10K type strain sequencing project: providing services to taxonomists for standard genome sequencing and annotation.</title>
        <authorList>
            <consortium name="The Broad Institute Genomics Platform"/>
            <consortium name="The Broad Institute Genome Sequencing Center for Infectious Disease"/>
            <person name="Wu L."/>
            <person name="Ma J."/>
        </authorList>
    </citation>
    <scope>NUCLEOTIDE SEQUENCE [LARGE SCALE GENOMIC DNA]</scope>
    <source>
        <strain evidence="6">CGMCC 1.12990</strain>
    </source>
</reference>
<gene>
    <name evidence="5" type="ORF">GCM10011378_40690</name>
</gene>
<dbReference type="Pfam" id="PF18276">
    <property type="entry name" value="TcA_TcB_BD"/>
    <property type="match status" value="1"/>
</dbReference>
<evidence type="ECO:0000259" key="3">
    <source>
        <dbReference type="Pfam" id="PF18276"/>
    </source>
</evidence>
<dbReference type="InterPro" id="IPR040840">
    <property type="entry name" value="TcA_TcB_BD"/>
</dbReference>
<evidence type="ECO:0000256" key="1">
    <source>
        <dbReference type="SAM" id="Coils"/>
    </source>
</evidence>
<feature type="coiled-coil region" evidence="1">
    <location>
        <begin position="2110"/>
        <end position="2137"/>
    </location>
</feature>